<reference evidence="2" key="1">
    <citation type="submission" date="2016-07" db="EMBL/GenBank/DDBJ databases">
        <title>Microvirga ossetica sp. nov. a new species of rhizobia isolated from root nodules of the legume species Vicia alpestris Steven originated from North Ossetia region in the Caucasus.</title>
        <authorList>
            <person name="Safronova V.I."/>
            <person name="Kuznetsova I.G."/>
            <person name="Sazanova A.L."/>
            <person name="Belimov A."/>
            <person name="Andronov E."/>
            <person name="Osledkin Y.S."/>
            <person name="Onishchuk O.P."/>
            <person name="Kurchak O.N."/>
            <person name="Shaposhnikov A.I."/>
            <person name="Willems A."/>
            <person name="Tikhonovich I.A."/>
        </authorList>
    </citation>
    <scope>NUCLEOTIDE SEQUENCE [LARGE SCALE GENOMIC DNA]</scope>
    <source>
        <strain evidence="2">V5/3M</strain>
    </source>
</reference>
<evidence type="ECO:0000256" key="1">
    <source>
        <dbReference type="SAM" id="SignalP"/>
    </source>
</evidence>
<dbReference type="InterPro" id="IPR036465">
    <property type="entry name" value="vWFA_dom_sf"/>
</dbReference>
<gene>
    <name evidence="2" type="ORF">BB934_26310</name>
</gene>
<proteinExistence type="predicted"/>
<dbReference type="Pfam" id="PF06707">
    <property type="entry name" value="DUF1194"/>
    <property type="match status" value="1"/>
</dbReference>
<organism evidence="2">
    <name type="scientific">Microvirga ossetica</name>
    <dbReference type="NCBI Taxonomy" id="1882682"/>
    <lineage>
        <taxon>Bacteria</taxon>
        <taxon>Pseudomonadati</taxon>
        <taxon>Pseudomonadota</taxon>
        <taxon>Alphaproteobacteria</taxon>
        <taxon>Hyphomicrobiales</taxon>
        <taxon>Methylobacteriaceae</taxon>
        <taxon>Microvirga</taxon>
    </lineage>
</organism>
<protein>
    <recommendedName>
        <fullName evidence="3">VWFA domain-containing protein</fullName>
    </recommendedName>
</protein>
<dbReference type="AlphaFoldDB" id="A0A1B2EMU5"/>
<dbReference type="InterPro" id="IPR010607">
    <property type="entry name" value="DUF1194"/>
</dbReference>
<feature type="signal peptide" evidence="1">
    <location>
        <begin position="1"/>
        <end position="23"/>
    </location>
</feature>
<dbReference type="SUPFAM" id="SSF53300">
    <property type="entry name" value="vWA-like"/>
    <property type="match status" value="1"/>
</dbReference>
<evidence type="ECO:0000313" key="2">
    <source>
        <dbReference type="EMBL" id="ANY81298.1"/>
    </source>
</evidence>
<name>A0A1B2EMU5_9HYPH</name>
<dbReference type="OrthoDB" id="9792179at2"/>
<dbReference type="CDD" id="cd00198">
    <property type="entry name" value="vWFA"/>
    <property type="match status" value="1"/>
</dbReference>
<keyword evidence="1" id="KW-0732">Signal</keyword>
<dbReference type="RefSeq" id="WP_099512361.1">
    <property type="nucleotide sequence ID" value="NZ_CP016616.1"/>
</dbReference>
<dbReference type="PROSITE" id="PS51257">
    <property type="entry name" value="PROKAR_LIPOPROTEIN"/>
    <property type="match status" value="1"/>
</dbReference>
<dbReference type="EMBL" id="CP016616">
    <property type="protein sequence ID" value="ANY81298.1"/>
    <property type="molecule type" value="Genomic_DNA"/>
</dbReference>
<sequence length="253" mass="26921">MPRRHHGACLSLSLACLWGGAVAASETTLDLALVLAVDVSSSMAPAEQALQRSGFIEAFRSSAVHKAIARGSLGRIAVAYVEWSGADEQTVLVPWTVIDGPDAARTFASELKRQPIRQGSMTSISGVIGFSMKLFADLMDRPARRVIDVSGDGPNNDGPKVRPVRDHAVAEGITINGLTIRIPEMVSGWEFGDLDRYYADCVIGGVGAFMIPLRQADQFPSVIKTKVLREIAEPGPSPLVLHAGAQADCLSGE</sequence>
<evidence type="ECO:0008006" key="3">
    <source>
        <dbReference type="Google" id="ProtNLM"/>
    </source>
</evidence>
<accession>A0A1B2EMU5</accession>
<dbReference type="Gene3D" id="3.40.50.410">
    <property type="entry name" value="von Willebrand factor, type A domain"/>
    <property type="match status" value="1"/>
</dbReference>
<feature type="chain" id="PRO_5008536029" description="VWFA domain-containing protein" evidence="1">
    <location>
        <begin position="24"/>
        <end position="253"/>
    </location>
</feature>
<dbReference type="KEGG" id="moc:BB934_26310"/>